<organism evidence="8 9">
    <name type="scientific">Oedothorax gibbosus</name>
    <dbReference type="NCBI Taxonomy" id="931172"/>
    <lineage>
        <taxon>Eukaryota</taxon>
        <taxon>Metazoa</taxon>
        <taxon>Ecdysozoa</taxon>
        <taxon>Arthropoda</taxon>
        <taxon>Chelicerata</taxon>
        <taxon>Arachnida</taxon>
        <taxon>Araneae</taxon>
        <taxon>Araneomorphae</taxon>
        <taxon>Entelegynae</taxon>
        <taxon>Araneoidea</taxon>
        <taxon>Linyphiidae</taxon>
        <taxon>Erigoninae</taxon>
        <taxon>Oedothorax</taxon>
    </lineage>
</organism>
<feature type="compositionally biased region" description="Polar residues" evidence="6">
    <location>
        <begin position="190"/>
        <end position="206"/>
    </location>
</feature>
<evidence type="ECO:0000313" key="8">
    <source>
        <dbReference type="EMBL" id="KAG8192269.1"/>
    </source>
</evidence>
<dbReference type="AlphaFoldDB" id="A0AAV6V6E4"/>
<feature type="compositionally biased region" description="Polar residues" evidence="6">
    <location>
        <begin position="139"/>
        <end position="157"/>
    </location>
</feature>
<dbReference type="Pfam" id="PF05485">
    <property type="entry name" value="THAP"/>
    <property type="match status" value="1"/>
</dbReference>
<dbReference type="InterPro" id="IPR006612">
    <property type="entry name" value="THAP_Znf"/>
</dbReference>
<feature type="region of interest" description="Disordered" evidence="6">
    <location>
        <begin position="137"/>
        <end position="218"/>
    </location>
</feature>
<dbReference type="Proteomes" id="UP000827092">
    <property type="component" value="Unassembled WGS sequence"/>
</dbReference>
<evidence type="ECO:0000259" key="7">
    <source>
        <dbReference type="PROSITE" id="PS50950"/>
    </source>
</evidence>
<keyword evidence="4 5" id="KW-0238">DNA-binding</keyword>
<dbReference type="Gene3D" id="6.20.210.20">
    <property type="entry name" value="THAP domain"/>
    <property type="match status" value="1"/>
</dbReference>
<accession>A0AAV6V6E4</accession>
<dbReference type="GO" id="GO:0008270">
    <property type="term" value="F:zinc ion binding"/>
    <property type="evidence" value="ECO:0007669"/>
    <property type="project" value="UniProtKB-KW"/>
</dbReference>
<dbReference type="EMBL" id="JAFNEN010000141">
    <property type="protein sequence ID" value="KAG8192269.1"/>
    <property type="molecule type" value="Genomic_DNA"/>
</dbReference>
<sequence>MSRKLSGSKCLACGISYSSSQRLYCLPKDLEKRKKWLTLLKCEDLFELDPNYVRNNGKVCDKHFQEWAFTSSLRDRLIRNALPNSDPPPVYPIVEAKSCEVVQKPQYRVLKLSKAHIEELKKKQGKIIWNREGTIKPSRLSTSSKNGHSEQPPSSLTLVDRNSEQPSSLISVDRNGEQPSSPASVVGNCDQPSSPASSIGGNCDQPSSPPSIDDNRDQLSFPTIKVKNCEQPSLPFSVIKPSNLSLPKSSPVTGEYKLRKKIFTKKAQHDQSHLYELIATQRKEIYSQRKIIKHLRKKMGALQRENLNFQKTVMDKLNTERYDFLKSLIKQLGTKKIGGMRWSDKDKEFAYACYVLSPQVYKMLRFKLGFPSKSTLRRQMGLEKSGKSAKQASRAVNQVFDESNGEVDQMSESNRQIDQELDESNESLIEMSESGGTLEVDESTIAVNHLMGQGQTLPVNESTGAFFQFIESMNESQVREVVEIIESVP</sequence>
<dbReference type="GO" id="GO:0003677">
    <property type="term" value="F:DNA binding"/>
    <property type="evidence" value="ECO:0007669"/>
    <property type="project" value="UniProtKB-UniRule"/>
</dbReference>
<evidence type="ECO:0000256" key="1">
    <source>
        <dbReference type="ARBA" id="ARBA00022723"/>
    </source>
</evidence>
<keyword evidence="9" id="KW-1185">Reference proteome</keyword>
<dbReference type="PROSITE" id="PS50950">
    <property type="entry name" value="ZF_THAP"/>
    <property type="match status" value="1"/>
</dbReference>
<evidence type="ECO:0000256" key="4">
    <source>
        <dbReference type="ARBA" id="ARBA00023125"/>
    </source>
</evidence>
<feature type="domain" description="THAP-type" evidence="7">
    <location>
        <begin position="5"/>
        <end position="86"/>
    </location>
</feature>
<proteinExistence type="predicted"/>
<keyword evidence="1" id="KW-0479">Metal-binding</keyword>
<evidence type="ECO:0000256" key="5">
    <source>
        <dbReference type="PROSITE-ProRule" id="PRU00309"/>
    </source>
</evidence>
<keyword evidence="3" id="KW-0862">Zinc</keyword>
<reference evidence="8 9" key="1">
    <citation type="journal article" date="2022" name="Nat. Ecol. Evol.">
        <title>A masculinizing supergene underlies an exaggerated male reproductive morph in a spider.</title>
        <authorList>
            <person name="Hendrickx F."/>
            <person name="De Corte Z."/>
            <person name="Sonet G."/>
            <person name="Van Belleghem S.M."/>
            <person name="Kostlbacher S."/>
            <person name="Vangestel C."/>
        </authorList>
    </citation>
    <scope>NUCLEOTIDE SEQUENCE [LARGE SCALE GENOMIC DNA]</scope>
    <source>
        <strain evidence="8">W744_W776</strain>
    </source>
</reference>
<dbReference type="SMART" id="SM00980">
    <property type="entry name" value="THAP"/>
    <property type="match status" value="1"/>
</dbReference>
<protein>
    <recommendedName>
        <fullName evidence="7">THAP-type domain-containing protein</fullName>
    </recommendedName>
</protein>
<keyword evidence="2 5" id="KW-0863">Zinc-finger</keyword>
<evidence type="ECO:0000256" key="3">
    <source>
        <dbReference type="ARBA" id="ARBA00022833"/>
    </source>
</evidence>
<dbReference type="SUPFAM" id="SSF57716">
    <property type="entry name" value="Glucocorticoid receptor-like (DNA-binding domain)"/>
    <property type="match status" value="1"/>
</dbReference>
<name>A0AAV6V6E4_9ARAC</name>
<comment type="caution">
    <text evidence="8">The sequence shown here is derived from an EMBL/GenBank/DDBJ whole genome shotgun (WGS) entry which is preliminary data.</text>
</comment>
<gene>
    <name evidence="8" type="ORF">JTE90_002096</name>
</gene>
<evidence type="ECO:0000313" key="9">
    <source>
        <dbReference type="Proteomes" id="UP000827092"/>
    </source>
</evidence>
<evidence type="ECO:0000256" key="2">
    <source>
        <dbReference type="ARBA" id="ARBA00022771"/>
    </source>
</evidence>
<dbReference type="InterPro" id="IPR038441">
    <property type="entry name" value="THAP_Znf_sf"/>
</dbReference>
<evidence type="ECO:0000256" key="6">
    <source>
        <dbReference type="SAM" id="MobiDB-lite"/>
    </source>
</evidence>